<evidence type="ECO:0000256" key="2">
    <source>
        <dbReference type="ARBA" id="ARBA00022692"/>
    </source>
</evidence>
<feature type="transmembrane region" description="Helical" evidence="5">
    <location>
        <begin position="374"/>
        <end position="398"/>
    </location>
</feature>
<proteinExistence type="predicted"/>
<dbReference type="PROSITE" id="PS50850">
    <property type="entry name" value="MFS"/>
    <property type="match status" value="1"/>
</dbReference>
<evidence type="ECO:0000313" key="7">
    <source>
        <dbReference type="EMBL" id="NDY92458.1"/>
    </source>
</evidence>
<dbReference type="InterPro" id="IPR005829">
    <property type="entry name" value="Sugar_transporter_CS"/>
</dbReference>
<dbReference type="InterPro" id="IPR011701">
    <property type="entry name" value="MFS"/>
</dbReference>
<comment type="caution">
    <text evidence="7">The sequence shown here is derived from an EMBL/GenBank/DDBJ whole genome shotgun (WGS) entry which is preliminary data.</text>
</comment>
<sequence length="470" mass="48929">MGLNAATELDRQRQPEATASAWPVFLVASVAVFLVSLDSTVLFAAFDALRSGFAHSSAADLSWVLNAYTVVYAALLVPAGRLADAWGRKRVFQSGLLLFLAASAACGASPTVGMLVGARALQAVGAALLTPASLALVLGAFPAERRAVVVSLWGAVGGLAAALGPSLGSAVVDAWGWRWAFYLNLPLGLLAWWLGRARLTEWRQGQGRVSLDGVGIGLLITGVGGLAFGIVEADARGWASQLVWGTLVAGLALLAVFVVWARRTPEPAVDLSLFADPTYRFVNLATLSFGIAFSMMFFAMFFFLMKVWHYSLPLAGLAVSPGPLLVVPVAMVAGRLAARVGHRPLLVGGSLLYACAGLWLHGRVSPAPDFLGVWLPGLCMTGTAVGLVLPALSAAAVARLPPARFGVGSAVNQAVRQMGSVLGVAATVALVGSTTPQIADFQSLYLAHVGLALVTGLLCLRVDTRPPGRR</sequence>
<dbReference type="PANTHER" id="PTHR42718">
    <property type="entry name" value="MAJOR FACILITATOR SUPERFAMILY MULTIDRUG TRANSPORTER MFSC"/>
    <property type="match status" value="1"/>
</dbReference>
<reference evidence="7 8" key="1">
    <citation type="submission" date="2020-02" db="EMBL/GenBank/DDBJ databases">
        <title>Ideonella bacterium strain TBM-1.</title>
        <authorList>
            <person name="Chen W.-M."/>
        </authorList>
    </citation>
    <scope>NUCLEOTIDE SEQUENCE [LARGE SCALE GENOMIC DNA]</scope>
    <source>
        <strain evidence="7 8">TBM-1</strain>
    </source>
</reference>
<dbReference type="SUPFAM" id="SSF103473">
    <property type="entry name" value="MFS general substrate transporter"/>
    <property type="match status" value="1"/>
</dbReference>
<evidence type="ECO:0000256" key="4">
    <source>
        <dbReference type="ARBA" id="ARBA00023136"/>
    </source>
</evidence>
<comment type="subcellular location">
    <subcellularLocation>
        <location evidence="1">Membrane</location>
        <topology evidence="1">Multi-pass membrane protein</topology>
    </subcellularLocation>
</comment>
<evidence type="ECO:0000259" key="6">
    <source>
        <dbReference type="PROSITE" id="PS50850"/>
    </source>
</evidence>
<dbReference type="GO" id="GO:0022857">
    <property type="term" value="F:transmembrane transporter activity"/>
    <property type="evidence" value="ECO:0007669"/>
    <property type="project" value="InterPro"/>
</dbReference>
<feature type="transmembrane region" description="Helical" evidence="5">
    <location>
        <begin position="310"/>
        <end position="333"/>
    </location>
</feature>
<organism evidence="7 8">
    <name type="scientific">Ideonella livida</name>
    <dbReference type="NCBI Taxonomy" id="2707176"/>
    <lineage>
        <taxon>Bacteria</taxon>
        <taxon>Pseudomonadati</taxon>
        <taxon>Pseudomonadota</taxon>
        <taxon>Betaproteobacteria</taxon>
        <taxon>Burkholderiales</taxon>
        <taxon>Sphaerotilaceae</taxon>
        <taxon>Ideonella</taxon>
    </lineage>
</organism>
<feature type="transmembrane region" description="Helical" evidence="5">
    <location>
        <begin position="148"/>
        <end position="167"/>
    </location>
</feature>
<feature type="transmembrane region" description="Helical" evidence="5">
    <location>
        <begin position="281"/>
        <end position="304"/>
    </location>
</feature>
<dbReference type="PANTHER" id="PTHR42718:SF48">
    <property type="entry name" value="CONSERVED TWO-DOMAIN MEMBRANE PROTEIN-RELATED"/>
    <property type="match status" value="1"/>
</dbReference>
<dbReference type="CDD" id="cd17321">
    <property type="entry name" value="MFS_MMR_MDR_like"/>
    <property type="match status" value="1"/>
</dbReference>
<feature type="transmembrane region" description="Helical" evidence="5">
    <location>
        <begin position="95"/>
        <end position="117"/>
    </location>
</feature>
<dbReference type="Gene3D" id="1.20.1720.10">
    <property type="entry name" value="Multidrug resistance protein D"/>
    <property type="match status" value="1"/>
</dbReference>
<feature type="transmembrane region" description="Helical" evidence="5">
    <location>
        <begin position="345"/>
        <end position="362"/>
    </location>
</feature>
<feature type="transmembrane region" description="Helical" evidence="5">
    <location>
        <begin position="445"/>
        <end position="462"/>
    </location>
</feature>
<feature type="transmembrane region" description="Helical" evidence="5">
    <location>
        <begin position="179"/>
        <end position="197"/>
    </location>
</feature>
<dbReference type="Gene3D" id="1.20.1250.20">
    <property type="entry name" value="MFS general substrate transporter like domains"/>
    <property type="match status" value="1"/>
</dbReference>
<feature type="transmembrane region" description="Helical" evidence="5">
    <location>
        <begin position="242"/>
        <end position="261"/>
    </location>
</feature>
<feature type="transmembrane region" description="Helical" evidence="5">
    <location>
        <begin position="65"/>
        <end position="83"/>
    </location>
</feature>
<keyword evidence="4 5" id="KW-0472">Membrane</keyword>
<dbReference type="PROSITE" id="PS00216">
    <property type="entry name" value="SUGAR_TRANSPORT_1"/>
    <property type="match status" value="1"/>
</dbReference>
<evidence type="ECO:0000256" key="3">
    <source>
        <dbReference type="ARBA" id="ARBA00022989"/>
    </source>
</evidence>
<keyword evidence="3 5" id="KW-1133">Transmembrane helix</keyword>
<evidence type="ECO:0000256" key="5">
    <source>
        <dbReference type="SAM" id="Phobius"/>
    </source>
</evidence>
<feature type="domain" description="Major facilitator superfamily (MFS) profile" evidence="6">
    <location>
        <begin position="24"/>
        <end position="467"/>
    </location>
</feature>
<name>A0A7C9TKG0_9BURK</name>
<keyword evidence="2 5" id="KW-0812">Transmembrane</keyword>
<feature type="transmembrane region" description="Helical" evidence="5">
    <location>
        <begin position="21"/>
        <end position="45"/>
    </location>
</feature>
<dbReference type="InterPro" id="IPR036259">
    <property type="entry name" value="MFS_trans_sf"/>
</dbReference>
<dbReference type="AlphaFoldDB" id="A0A7C9TKG0"/>
<dbReference type="Pfam" id="PF07690">
    <property type="entry name" value="MFS_1"/>
    <property type="match status" value="1"/>
</dbReference>
<dbReference type="GO" id="GO:0016020">
    <property type="term" value="C:membrane"/>
    <property type="evidence" value="ECO:0007669"/>
    <property type="project" value="UniProtKB-SubCell"/>
</dbReference>
<feature type="transmembrane region" description="Helical" evidence="5">
    <location>
        <begin position="123"/>
        <end position="141"/>
    </location>
</feature>
<evidence type="ECO:0000313" key="8">
    <source>
        <dbReference type="Proteomes" id="UP000484255"/>
    </source>
</evidence>
<gene>
    <name evidence="7" type="ORF">G3A44_14820</name>
</gene>
<evidence type="ECO:0000256" key="1">
    <source>
        <dbReference type="ARBA" id="ARBA00004141"/>
    </source>
</evidence>
<keyword evidence="8" id="KW-1185">Reference proteome</keyword>
<feature type="transmembrane region" description="Helical" evidence="5">
    <location>
        <begin position="419"/>
        <end position="439"/>
    </location>
</feature>
<dbReference type="Proteomes" id="UP000484255">
    <property type="component" value="Unassembled WGS sequence"/>
</dbReference>
<feature type="transmembrane region" description="Helical" evidence="5">
    <location>
        <begin position="209"/>
        <end position="230"/>
    </location>
</feature>
<accession>A0A7C9TKG0</accession>
<dbReference type="InterPro" id="IPR020846">
    <property type="entry name" value="MFS_dom"/>
</dbReference>
<protein>
    <submittedName>
        <fullName evidence="7">MFS transporter</fullName>
    </submittedName>
</protein>
<dbReference type="EMBL" id="JAAGOH010000018">
    <property type="protein sequence ID" value="NDY92458.1"/>
    <property type="molecule type" value="Genomic_DNA"/>
</dbReference>